<dbReference type="GO" id="GO:0032259">
    <property type="term" value="P:methylation"/>
    <property type="evidence" value="ECO:0007669"/>
    <property type="project" value="UniProtKB-KW"/>
</dbReference>
<dbReference type="EC" id="2.1.1.297" evidence="5"/>
<evidence type="ECO:0000313" key="9">
    <source>
        <dbReference type="Proteomes" id="UP000198662"/>
    </source>
</evidence>
<name>A0A1G9KL49_9ACTN</name>
<dbReference type="InterPro" id="IPR004556">
    <property type="entry name" value="HemK-like"/>
</dbReference>
<dbReference type="STRING" id="380244.SAMN05216298_4117"/>
<dbReference type="PANTHER" id="PTHR18895">
    <property type="entry name" value="HEMK METHYLTRANSFERASE"/>
    <property type="match status" value="1"/>
</dbReference>
<comment type="caution">
    <text evidence="5">Lacks conserved residue(s) required for the propagation of feature annotation.</text>
</comment>
<feature type="binding site" evidence="5">
    <location>
        <begin position="191"/>
        <end position="194"/>
    </location>
    <ligand>
        <name>substrate</name>
    </ligand>
</feature>
<accession>A0A1G9KL49</accession>
<dbReference type="InterPro" id="IPR040758">
    <property type="entry name" value="PrmC_N"/>
</dbReference>
<feature type="binding site" evidence="5">
    <location>
        <position position="147"/>
    </location>
    <ligand>
        <name>S-adenosyl-L-methionine</name>
        <dbReference type="ChEBI" id="CHEBI:59789"/>
    </ligand>
</feature>
<dbReference type="EMBL" id="FNGF01000006">
    <property type="protein sequence ID" value="SDL50244.1"/>
    <property type="molecule type" value="Genomic_DNA"/>
</dbReference>
<dbReference type="CDD" id="cd02440">
    <property type="entry name" value="AdoMet_MTases"/>
    <property type="match status" value="1"/>
</dbReference>
<protein>
    <recommendedName>
        <fullName evidence="5">Release factor glutamine methyltransferase</fullName>
        <shortName evidence="5">RF MTase</shortName>
        <ecNumber evidence="5">2.1.1.297</ecNumber>
    </recommendedName>
    <alternativeName>
        <fullName evidence="5">N5-glutamine methyltransferase PrmC</fullName>
    </alternativeName>
    <alternativeName>
        <fullName evidence="5">Protein-(glutamine-N5) MTase PrmC</fullName>
    </alternativeName>
    <alternativeName>
        <fullName evidence="5">Protein-glutamine N-methyltransferase PrmC</fullName>
    </alternativeName>
</protein>
<dbReference type="Gene3D" id="1.10.8.10">
    <property type="entry name" value="DNA helicase RuvA subunit, C-terminal domain"/>
    <property type="match status" value="1"/>
</dbReference>
<evidence type="ECO:0000313" key="8">
    <source>
        <dbReference type="EMBL" id="SDL50244.1"/>
    </source>
</evidence>
<feature type="domain" description="Methyltransferase small" evidence="6">
    <location>
        <begin position="104"/>
        <end position="194"/>
    </location>
</feature>
<evidence type="ECO:0000256" key="4">
    <source>
        <dbReference type="ARBA" id="ARBA00048391"/>
    </source>
</evidence>
<dbReference type="PANTHER" id="PTHR18895:SF74">
    <property type="entry name" value="MTRF1L RELEASE FACTOR GLUTAMINE METHYLTRANSFERASE"/>
    <property type="match status" value="1"/>
</dbReference>
<sequence length="285" mass="29834">MPNDPDGAVTWAEAVAAAAKRLAAAGVASPRVDAELLAAHVSGLRRARLLVADGPDAARRAEFDALVARRATREPLQHLTGSAAFRYGELAVGPGVFVPRPETELLVDWALAHLPEGGTVIDACSGSGAVAYSIATERPDARVWAVEVDPDAFEWLESNLEGTGAVPVLADAVASGTLAELDGQVDLVTANPPYVPFEIEVAPEVDFDPSGAVYAAEAGLAVIQPLAVRAANWLRPGGWFGFEHDDTHGTVAPEILRVSGFTDAEDHDDLAGRPRFATGRLGLLP</sequence>
<keyword evidence="9" id="KW-1185">Reference proteome</keyword>
<evidence type="ECO:0000259" key="6">
    <source>
        <dbReference type="Pfam" id="PF05175"/>
    </source>
</evidence>
<dbReference type="AlphaFoldDB" id="A0A1G9KL49"/>
<evidence type="ECO:0000256" key="5">
    <source>
        <dbReference type="HAMAP-Rule" id="MF_02126"/>
    </source>
</evidence>
<comment type="function">
    <text evidence="5">Methylates the class 1 translation termination release factors RF1/PrfA and RF2/PrfB on the glutamine residue of the universally conserved GGQ motif.</text>
</comment>
<keyword evidence="3 5" id="KW-0949">S-adenosyl-L-methionine</keyword>
<dbReference type="Gene3D" id="3.40.50.150">
    <property type="entry name" value="Vaccinia Virus protein VP39"/>
    <property type="match status" value="1"/>
</dbReference>
<evidence type="ECO:0000256" key="1">
    <source>
        <dbReference type="ARBA" id="ARBA00022603"/>
    </source>
</evidence>
<evidence type="ECO:0000259" key="7">
    <source>
        <dbReference type="Pfam" id="PF17827"/>
    </source>
</evidence>
<dbReference type="InterPro" id="IPR007848">
    <property type="entry name" value="Small_mtfrase_dom"/>
</dbReference>
<dbReference type="RefSeq" id="WP_091053288.1">
    <property type="nucleotide sequence ID" value="NZ_FNGF01000006.1"/>
</dbReference>
<feature type="binding site" evidence="5">
    <location>
        <position position="191"/>
    </location>
    <ligand>
        <name>S-adenosyl-L-methionine</name>
        <dbReference type="ChEBI" id="CHEBI:59789"/>
    </ligand>
</feature>
<feature type="domain" description="Release factor glutamine methyltransferase N-terminal" evidence="7">
    <location>
        <begin position="13"/>
        <end position="81"/>
    </location>
</feature>
<dbReference type="Pfam" id="PF17827">
    <property type="entry name" value="PrmC_N"/>
    <property type="match status" value="1"/>
</dbReference>
<proteinExistence type="inferred from homology"/>
<keyword evidence="1 5" id="KW-0489">Methyltransferase</keyword>
<dbReference type="InterPro" id="IPR050320">
    <property type="entry name" value="N5-glutamine_MTase"/>
</dbReference>
<dbReference type="NCBIfam" id="TIGR03534">
    <property type="entry name" value="RF_mod_PrmC"/>
    <property type="match status" value="1"/>
</dbReference>
<reference evidence="9" key="1">
    <citation type="submission" date="2016-10" db="EMBL/GenBank/DDBJ databases">
        <authorList>
            <person name="Varghese N."/>
            <person name="Submissions S."/>
        </authorList>
    </citation>
    <scope>NUCLEOTIDE SEQUENCE [LARGE SCALE GENOMIC DNA]</scope>
    <source>
        <strain evidence="9">CGMCC 4.3147</strain>
    </source>
</reference>
<dbReference type="NCBIfam" id="TIGR00536">
    <property type="entry name" value="hemK_fam"/>
    <property type="match status" value="1"/>
</dbReference>
<dbReference type="Proteomes" id="UP000198662">
    <property type="component" value="Unassembled WGS sequence"/>
</dbReference>
<comment type="catalytic activity">
    <reaction evidence="4 5">
        <text>L-glutaminyl-[peptide chain release factor] + S-adenosyl-L-methionine = N(5)-methyl-L-glutaminyl-[peptide chain release factor] + S-adenosyl-L-homocysteine + H(+)</text>
        <dbReference type="Rhea" id="RHEA:42896"/>
        <dbReference type="Rhea" id="RHEA-COMP:10271"/>
        <dbReference type="Rhea" id="RHEA-COMP:10272"/>
        <dbReference type="ChEBI" id="CHEBI:15378"/>
        <dbReference type="ChEBI" id="CHEBI:30011"/>
        <dbReference type="ChEBI" id="CHEBI:57856"/>
        <dbReference type="ChEBI" id="CHEBI:59789"/>
        <dbReference type="ChEBI" id="CHEBI:61891"/>
        <dbReference type="EC" id="2.1.1.297"/>
    </reaction>
</comment>
<evidence type="ECO:0000256" key="2">
    <source>
        <dbReference type="ARBA" id="ARBA00022679"/>
    </source>
</evidence>
<gene>
    <name evidence="5" type="primary">prmC</name>
    <name evidence="8" type="ORF">SAMN05216298_4117</name>
</gene>
<comment type="similarity">
    <text evidence="5">Belongs to the protein N5-glutamine methyltransferase family. PrmC subfamily.</text>
</comment>
<dbReference type="Pfam" id="PF05175">
    <property type="entry name" value="MTS"/>
    <property type="match status" value="1"/>
</dbReference>
<evidence type="ECO:0000256" key="3">
    <source>
        <dbReference type="ARBA" id="ARBA00022691"/>
    </source>
</evidence>
<keyword evidence="2 5" id="KW-0808">Transferase</keyword>
<organism evidence="8 9">
    <name type="scientific">Glycomyces sambucus</name>
    <dbReference type="NCBI Taxonomy" id="380244"/>
    <lineage>
        <taxon>Bacteria</taxon>
        <taxon>Bacillati</taxon>
        <taxon>Actinomycetota</taxon>
        <taxon>Actinomycetes</taxon>
        <taxon>Glycomycetales</taxon>
        <taxon>Glycomycetaceae</taxon>
        <taxon>Glycomyces</taxon>
    </lineage>
</organism>
<dbReference type="InterPro" id="IPR019874">
    <property type="entry name" value="RF_methyltr_PrmC"/>
</dbReference>
<dbReference type="SUPFAM" id="SSF53335">
    <property type="entry name" value="S-adenosyl-L-methionine-dependent methyltransferases"/>
    <property type="match status" value="1"/>
</dbReference>
<dbReference type="OrthoDB" id="9800643at2"/>
<dbReference type="GO" id="GO:0102559">
    <property type="term" value="F:peptide chain release factor N(5)-glutamine methyltransferase activity"/>
    <property type="evidence" value="ECO:0007669"/>
    <property type="project" value="UniProtKB-EC"/>
</dbReference>
<dbReference type="InterPro" id="IPR029063">
    <property type="entry name" value="SAM-dependent_MTases_sf"/>
</dbReference>
<dbReference type="HAMAP" id="MF_02126">
    <property type="entry name" value="RF_methyltr_PrmC"/>
    <property type="match status" value="1"/>
</dbReference>